<protein>
    <submittedName>
        <fullName evidence="2">Putative NADH-flavin reductase</fullName>
    </submittedName>
</protein>
<evidence type="ECO:0000259" key="1">
    <source>
        <dbReference type="Pfam" id="PF13460"/>
    </source>
</evidence>
<dbReference type="EMBL" id="QKZI01000007">
    <property type="protein sequence ID" value="PZX03081.1"/>
    <property type="molecule type" value="Genomic_DNA"/>
</dbReference>
<dbReference type="GO" id="GO:0004074">
    <property type="term" value="F:biliverdin reductase [NAD(P)H] activity"/>
    <property type="evidence" value="ECO:0007669"/>
    <property type="project" value="TreeGrafter"/>
</dbReference>
<dbReference type="PANTHER" id="PTHR43355">
    <property type="entry name" value="FLAVIN REDUCTASE (NADPH)"/>
    <property type="match status" value="1"/>
</dbReference>
<dbReference type="Pfam" id="PF13460">
    <property type="entry name" value="NAD_binding_10"/>
    <property type="match status" value="1"/>
</dbReference>
<dbReference type="GO" id="GO:0042602">
    <property type="term" value="F:riboflavin reductase (NADPH) activity"/>
    <property type="evidence" value="ECO:0007669"/>
    <property type="project" value="TreeGrafter"/>
</dbReference>
<sequence>MKIIIFGASGKTGKLLVTQALSDNHTVTAFVRNPSNFNISDPNLLIVQGDVTDASAVKKAILGHDAVISTLGTNTGLRKTTILHEMTQNIVQGMKEQRVSRIAYMTSAGIDKEIPGVFGKLTMKLLGNVLDDHHNAVAVIKDNDLQWTIARPLGLNDKPFTGKYRKDTIGVPKGGRTISRADVADFLLQAILNEEFIHQSVALSD</sequence>
<dbReference type="CDD" id="cd05244">
    <property type="entry name" value="BVR-B_like_SDR_a"/>
    <property type="match status" value="1"/>
</dbReference>
<dbReference type="PANTHER" id="PTHR43355:SF2">
    <property type="entry name" value="FLAVIN REDUCTASE (NADPH)"/>
    <property type="match status" value="1"/>
</dbReference>
<dbReference type="OrthoDB" id="9785372at2"/>
<gene>
    <name evidence="2" type="ORF">C7437_10734</name>
</gene>
<dbReference type="RefSeq" id="WP_111440245.1">
    <property type="nucleotide sequence ID" value="NZ_QKZI01000007.1"/>
</dbReference>
<keyword evidence="3" id="KW-1185">Reference proteome</keyword>
<proteinExistence type="predicted"/>
<dbReference type="InterPro" id="IPR051606">
    <property type="entry name" value="Polyketide_Oxido-like"/>
</dbReference>
<feature type="domain" description="NAD(P)-binding" evidence="1">
    <location>
        <begin position="7"/>
        <end position="193"/>
    </location>
</feature>
<name>A0A2W7P9W0_9BACI</name>
<organism evidence="2 3">
    <name type="scientific">Psychrobacillus insolitus</name>
    <dbReference type="NCBI Taxonomy" id="1461"/>
    <lineage>
        <taxon>Bacteria</taxon>
        <taxon>Bacillati</taxon>
        <taxon>Bacillota</taxon>
        <taxon>Bacilli</taxon>
        <taxon>Bacillales</taxon>
        <taxon>Bacillaceae</taxon>
        <taxon>Psychrobacillus</taxon>
    </lineage>
</organism>
<dbReference type="InterPro" id="IPR036291">
    <property type="entry name" value="NAD(P)-bd_dom_sf"/>
</dbReference>
<dbReference type="SUPFAM" id="SSF51735">
    <property type="entry name" value="NAD(P)-binding Rossmann-fold domains"/>
    <property type="match status" value="1"/>
</dbReference>
<evidence type="ECO:0000313" key="2">
    <source>
        <dbReference type="EMBL" id="PZX03081.1"/>
    </source>
</evidence>
<evidence type="ECO:0000313" key="3">
    <source>
        <dbReference type="Proteomes" id="UP000248646"/>
    </source>
</evidence>
<dbReference type="Proteomes" id="UP000248646">
    <property type="component" value="Unassembled WGS sequence"/>
</dbReference>
<accession>A0A2W7P9W0</accession>
<dbReference type="Gene3D" id="3.40.50.720">
    <property type="entry name" value="NAD(P)-binding Rossmann-like Domain"/>
    <property type="match status" value="1"/>
</dbReference>
<comment type="caution">
    <text evidence="2">The sequence shown here is derived from an EMBL/GenBank/DDBJ whole genome shotgun (WGS) entry which is preliminary data.</text>
</comment>
<dbReference type="InterPro" id="IPR016040">
    <property type="entry name" value="NAD(P)-bd_dom"/>
</dbReference>
<reference evidence="2 3" key="1">
    <citation type="submission" date="2018-06" db="EMBL/GenBank/DDBJ databases">
        <title>Genomic Encyclopedia of Type Strains, Phase IV (KMG-IV): sequencing the most valuable type-strain genomes for metagenomic binning, comparative biology and taxonomic classification.</title>
        <authorList>
            <person name="Goeker M."/>
        </authorList>
    </citation>
    <scope>NUCLEOTIDE SEQUENCE [LARGE SCALE GENOMIC DNA]</scope>
    <source>
        <strain evidence="2 3">DSM 5</strain>
    </source>
</reference>
<dbReference type="AlphaFoldDB" id="A0A2W7P9W0"/>